<evidence type="ECO:0000259" key="9">
    <source>
        <dbReference type="Pfam" id="PF20791"/>
    </source>
</evidence>
<dbReference type="SUPFAM" id="SSF54637">
    <property type="entry name" value="Thioesterase/thiol ester dehydrase-isomerase"/>
    <property type="match status" value="2"/>
</dbReference>
<dbReference type="GO" id="GO:0016297">
    <property type="term" value="F:fatty acyl-[ACP] hydrolase activity"/>
    <property type="evidence" value="ECO:0007669"/>
    <property type="project" value="InterPro"/>
</dbReference>
<keyword evidence="12" id="KW-1185">Reference proteome</keyword>
<dbReference type="EMBL" id="LR746496">
    <property type="protein sequence ID" value="CAA7601612.1"/>
    <property type="molecule type" value="Genomic_DNA"/>
</dbReference>
<evidence type="ECO:0000313" key="12">
    <source>
        <dbReference type="Proteomes" id="UP001071230"/>
    </source>
</evidence>
<dbReference type="KEGG" id="aacx:DEACI_2279"/>
<dbReference type="RefSeq" id="WP_240985117.1">
    <property type="nucleotide sequence ID" value="NZ_CDGJ01000037.1"/>
</dbReference>
<keyword evidence="3 10" id="KW-0378">Hydrolase</keyword>
<gene>
    <name evidence="11" type="ORF">DEACI_1555</name>
    <name evidence="10" type="ORF">DEACI_2279</name>
</gene>
<dbReference type="Proteomes" id="UP000836597">
    <property type="component" value="Chromosome"/>
</dbReference>
<dbReference type="InterPro" id="IPR029069">
    <property type="entry name" value="HotDog_dom_sf"/>
</dbReference>
<evidence type="ECO:0000256" key="2">
    <source>
        <dbReference type="ARBA" id="ARBA00022516"/>
    </source>
</evidence>
<dbReference type="PANTHER" id="PTHR31727:SF6">
    <property type="entry name" value="OLEOYL-ACYL CARRIER PROTEIN THIOESTERASE 1, CHLOROPLASTIC"/>
    <property type="match status" value="1"/>
</dbReference>
<proteinExistence type="inferred from homology"/>
<dbReference type="Pfam" id="PF01643">
    <property type="entry name" value="Acyl-ACP_TE"/>
    <property type="match status" value="1"/>
</dbReference>
<keyword evidence="2" id="KW-0444">Lipid biosynthesis</keyword>
<keyword evidence="7" id="KW-0275">Fatty acid biosynthesis</keyword>
<feature type="domain" description="Acyl-ACP thioesterase N-terminal hotdog" evidence="8">
    <location>
        <begin position="8"/>
        <end position="134"/>
    </location>
</feature>
<dbReference type="AlphaFoldDB" id="A0A8S0WG58"/>
<sequence length="268" mass="30657">MEGSTVRHFATEFAPRFYELNARRQAGPVVLLHYLEEAAVSHSGAAGCSLQELEGRGVGWVLNRWYIVVERYPVWDEKVSVETWPAAFDRFYATREFIVRGRDNTRMARATSRWIYLSVEKKRPLRIPEGFARAYGLDPERAVEHDFAALPVRQGEWNLTTSGKRIFAVRRSDLDGYHHVNNAQYVQWLLESVPEQTYDLAELQSLEIEYRKEVGYGGRVRVDTLALEPGAEGASALPEGGQAYLHSIEDADTLRELAVARTIWKRQE</sequence>
<dbReference type="Gene3D" id="3.10.129.10">
    <property type="entry name" value="Hotdog Thioesterase"/>
    <property type="match status" value="1"/>
</dbReference>
<dbReference type="Pfam" id="PF20791">
    <property type="entry name" value="Acyl-ACP_TE_C"/>
    <property type="match status" value="1"/>
</dbReference>
<dbReference type="InterPro" id="IPR002864">
    <property type="entry name" value="Acyl-ACP_thioesterase_NHD"/>
</dbReference>
<dbReference type="CDD" id="cd00586">
    <property type="entry name" value="4HBT"/>
    <property type="match status" value="1"/>
</dbReference>
<name>A0A8S0WG58_9FIRM</name>
<evidence type="ECO:0000256" key="5">
    <source>
        <dbReference type="ARBA" id="ARBA00022946"/>
    </source>
</evidence>
<dbReference type="EMBL" id="CDGJ01000037">
    <property type="protein sequence ID" value="CEJ07099.1"/>
    <property type="molecule type" value="Genomic_DNA"/>
</dbReference>
<evidence type="ECO:0000313" key="11">
    <source>
        <dbReference type="EMBL" id="CEJ07099.1"/>
    </source>
</evidence>
<dbReference type="InterPro" id="IPR049427">
    <property type="entry name" value="Acyl-ACP_TE_C"/>
</dbReference>
<dbReference type="PANTHER" id="PTHR31727">
    <property type="entry name" value="OLEOYL-ACYL CARRIER PROTEIN THIOESTERASE 1, CHLOROPLASTIC"/>
    <property type="match status" value="1"/>
</dbReference>
<keyword evidence="5" id="KW-0809">Transit peptide</keyword>
<evidence type="ECO:0000256" key="1">
    <source>
        <dbReference type="ARBA" id="ARBA00006500"/>
    </source>
</evidence>
<dbReference type="InterPro" id="IPR045023">
    <property type="entry name" value="FATA/B"/>
</dbReference>
<protein>
    <submittedName>
        <fullName evidence="11">Acyl-ACP thioesterase</fullName>
    </submittedName>
    <submittedName>
        <fullName evidence="10">HotDog domain protein</fullName>
        <ecNumber evidence="10">3.1.2.-</ecNumber>
    </submittedName>
</protein>
<evidence type="ECO:0000256" key="6">
    <source>
        <dbReference type="ARBA" id="ARBA00023098"/>
    </source>
</evidence>
<reference evidence="11" key="1">
    <citation type="submission" date="2014-11" db="EMBL/GenBank/DDBJ databases">
        <authorList>
            <person name="Hornung B.V."/>
        </authorList>
    </citation>
    <scope>NUCLEOTIDE SEQUENCE</scope>
    <source>
        <strain evidence="11">INE</strain>
    </source>
</reference>
<feature type="domain" description="Acyl-ACP thioesterase-like C-terminal" evidence="9">
    <location>
        <begin position="164"/>
        <end position="264"/>
    </location>
</feature>
<accession>A0A8S0WG58</accession>
<reference evidence="10" key="2">
    <citation type="submission" date="2020-01" db="EMBL/GenBank/DDBJ databases">
        <authorList>
            <person name="Hornung B."/>
        </authorList>
    </citation>
    <scope>NUCLEOTIDE SEQUENCE</scope>
    <source>
        <strain evidence="10">PacBioINE</strain>
    </source>
</reference>
<evidence type="ECO:0000256" key="3">
    <source>
        <dbReference type="ARBA" id="ARBA00022801"/>
    </source>
</evidence>
<evidence type="ECO:0000256" key="7">
    <source>
        <dbReference type="ARBA" id="ARBA00023160"/>
    </source>
</evidence>
<comment type="similarity">
    <text evidence="1">Belongs to the acyl-ACP thioesterase family.</text>
</comment>
<evidence type="ECO:0000259" key="8">
    <source>
        <dbReference type="Pfam" id="PF01643"/>
    </source>
</evidence>
<dbReference type="EC" id="3.1.2.-" evidence="10"/>
<evidence type="ECO:0000256" key="4">
    <source>
        <dbReference type="ARBA" id="ARBA00022832"/>
    </source>
</evidence>
<organism evidence="10">
    <name type="scientific">Acididesulfobacillus acetoxydans</name>
    <dbReference type="NCBI Taxonomy" id="1561005"/>
    <lineage>
        <taxon>Bacteria</taxon>
        <taxon>Bacillati</taxon>
        <taxon>Bacillota</taxon>
        <taxon>Clostridia</taxon>
        <taxon>Eubacteriales</taxon>
        <taxon>Peptococcaceae</taxon>
        <taxon>Acididesulfobacillus</taxon>
    </lineage>
</organism>
<keyword evidence="6" id="KW-0443">Lipid metabolism</keyword>
<dbReference type="Proteomes" id="UP001071230">
    <property type="component" value="Unassembled WGS sequence"/>
</dbReference>
<dbReference type="GO" id="GO:0000036">
    <property type="term" value="F:acyl carrier activity"/>
    <property type="evidence" value="ECO:0007669"/>
    <property type="project" value="TreeGrafter"/>
</dbReference>
<evidence type="ECO:0000313" key="10">
    <source>
        <dbReference type="EMBL" id="CAA7601612.1"/>
    </source>
</evidence>
<keyword evidence="4" id="KW-0276">Fatty acid metabolism</keyword>